<sequence length="53" mass="6354">MRQLYLGRMSIKHPIVRYPRWGGWLESIILHKLNKVISYEKITVVINNGTLWM</sequence>
<accession>A0A6G8R405</accession>
<proteinExistence type="predicted"/>
<gene>
    <name evidence="1" type="ORF">CPT_Privateer_108</name>
</gene>
<keyword evidence="2" id="KW-1185">Reference proteome</keyword>
<reference evidence="1 2" key="1">
    <citation type="submission" date="2020-02" db="EMBL/GenBank/DDBJ databases">
        <title>Characterization of Proteus podophage Privateer.</title>
        <authorList>
            <person name="Corban J."/>
            <person name="Ramsey J."/>
        </authorList>
    </citation>
    <scope>NUCLEOTIDE SEQUENCE [LARGE SCALE GENOMIC DNA]</scope>
</reference>
<evidence type="ECO:0000313" key="2">
    <source>
        <dbReference type="Proteomes" id="UP000500956"/>
    </source>
</evidence>
<name>A0A6G8R405_9CAUD</name>
<dbReference type="EMBL" id="MT028297">
    <property type="protein sequence ID" value="QIN94901.1"/>
    <property type="molecule type" value="Genomic_DNA"/>
</dbReference>
<dbReference type="Proteomes" id="UP000500956">
    <property type="component" value="Segment"/>
</dbReference>
<protein>
    <submittedName>
        <fullName evidence="1">Uncharacterized protein</fullName>
    </submittedName>
</protein>
<organism evidence="1 2">
    <name type="scientific">Proteus phage Privateer</name>
    <dbReference type="NCBI Taxonomy" id="2712958"/>
    <lineage>
        <taxon>Viruses</taxon>
        <taxon>Duplodnaviria</taxon>
        <taxon>Heunggongvirae</taxon>
        <taxon>Uroviricota</taxon>
        <taxon>Caudoviricetes</taxon>
        <taxon>Grimontviridae</taxon>
        <taxon>Privateervirus</taxon>
        <taxon>Privateervirus privateer</taxon>
    </lineage>
</organism>
<evidence type="ECO:0000313" key="1">
    <source>
        <dbReference type="EMBL" id="QIN94901.1"/>
    </source>
</evidence>